<evidence type="ECO:0000256" key="2">
    <source>
        <dbReference type="SAM" id="Phobius"/>
    </source>
</evidence>
<feature type="compositionally biased region" description="Low complexity" evidence="1">
    <location>
        <begin position="17"/>
        <end position="28"/>
    </location>
</feature>
<keyword evidence="2" id="KW-0472">Membrane</keyword>
<gene>
    <name evidence="4" type="ORF">BZ3500_MVSOF-1268-A1-R1_CHR8-1G09987</name>
</gene>
<dbReference type="OrthoDB" id="5273213at2759"/>
<evidence type="ECO:0000313" key="4">
    <source>
        <dbReference type="EMBL" id="SCZ96075.1"/>
    </source>
</evidence>
<feature type="region of interest" description="Disordered" evidence="1">
    <location>
        <begin position="1"/>
        <end position="32"/>
    </location>
</feature>
<evidence type="ECO:0000256" key="1">
    <source>
        <dbReference type="SAM" id="MobiDB-lite"/>
    </source>
</evidence>
<feature type="domain" description="Nucleotide-diphospho-sugar transferase" evidence="3">
    <location>
        <begin position="258"/>
        <end position="423"/>
    </location>
</feature>
<keyword evidence="2" id="KW-1133">Transmembrane helix</keyword>
<evidence type="ECO:0000313" key="5">
    <source>
        <dbReference type="Proteomes" id="UP000249723"/>
    </source>
</evidence>
<sequence length="667" mass="74708">MHSTTTGGSPSKLPLPATAAAGGTSSSSRYSPSGFLDGGASGAVTVRRRWILLVVALLVLLGFHQLGSSSTHQQIDPDRIRFISPEDIQSNKATSSSLWNFYGARPNRTPFSSSSAARVQAVAAAASSGPPKRIAPPPPFNLRAYSGPGSLTEYLEAHFPLSSTSDPQPHLWLTLADSFWSTSGAAALNEFVDRLNQDRWVEQVRSKGGVRQAKKSFRETVVLTLCLDEKCVENMGEMERYAFGGFIHNRPDKILVATWPKLAGLIEVLKHRDVFFVDSDVSFKLDPYPHMEPFMEDYDLIAQENDSWDHFNTGWFWMRKGEVSSEAWNAVLQRDLVKVSRDQNNFNEILGTAELRACDPSQGPCSGRRPLKSSFIANNGLRVRVLDPDLFRSYHFENDVPSASRHSSVSFHMTCGDDAPTKVYSAKAQGFWADVPKGYYTTPSRLVTIDPLVGTKDELTQLVKIVLMVSKYTQRAFEPPAFAVFTDLQELDSIGRGVKRSKRINSAFPLPHLEEALGVRIVEPTYAKNVVKFLVGGGSTIERSGMTDYDLGWRERETVETSLGLLEQVELDMRQITSIRHLLSTLSTEPFLSSPTIKLMNHDWPERNHWQDWTLSKALDHVVACDRLEERMSCDRICRFKEGQRGIRVEEGWEGREVWLRMSRGVM</sequence>
<keyword evidence="5" id="KW-1185">Reference proteome</keyword>
<accession>A0A2X0MVA1</accession>
<protein>
    <submittedName>
        <fullName evidence="4">BZ3500_MvSof-1268-A1-R1_Chr8-1g09987 protein</fullName>
    </submittedName>
</protein>
<dbReference type="InterPro" id="IPR005069">
    <property type="entry name" value="Nucl-diP-sugar_transferase"/>
</dbReference>
<reference evidence="5" key="1">
    <citation type="submission" date="2016-10" db="EMBL/GenBank/DDBJ databases">
        <authorList>
            <person name="Jeantristanb JTB J.-T."/>
            <person name="Ricardo R."/>
        </authorList>
    </citation>
    <scope>NUCLEOTIDE SEQUENCE [LARGE SCALE GENOMIC DNA]</scope>
</reference>
<dbReference type="Proteomes" id="UP000249723">
    <property type="component" value="Unassembled WGS sequence"/>
</dbReference>
<dbReference type="Pfam" id="PF03407">
    <property type="entry name" value="Nucleotid_trans"/>
    <property type="match status" value="1"/>
</dbReference>
<evidence type="ECO:0000259" key="3">
    <source>
        <dbReference type="Pfam" id="PF03407"/>
    </source>
</evidence>
<organism evidence="4 5">
    <name type="scientific">Microbotryum saponariae</name>
    <dbReference type="NCBI Taxonomy" id="289078"/>
    <lineage>
        <taxon>Eukaryota</taxon>
        <taxon>Fungi</taxon>
        <taxon>Dikarya</taxon>
        <taxon>Basidiomycota</taxon>
        <taxon>Pucciniomycotina</taxon>
        <taxon>Microbotryomycetes</taxon>
        <taxon>Microbotryales</taxon>
        <taxon>Microbotryaceae</taxon>
        <taxon>Microbotryum</taxon>
    </lineage>
</organism>
<name>A0A2X0MVA1_9BASI</name>
<keyword evidence="2" id="KW-0812">Transmembrane</keyword>
<dbReference type="EMBL" id="FMWP01000087">
    <property type="protein sequence ID" value="SCZ96075.1"/>
    <property type="molecule type" value="Genomic_DNA"/>
</dbReference>
<dbReference type="AlphaFoldDB" id="A0A2X0MVA1"/>
<feature type="transmembrane region" description="Helical" evidence="2">
    <location>
        <begin position="50"/>
        <end position="67"/>
    </location>
</feature>
<proteinExistence type="predicted"/>